<keyword evidence="1" id="KW-0129">CBS domain</keyword>
<dbReference type="InterPro" id="IPR050469">
    <property type="entry name" value="Diguanylate_Cyclase"/>
</dbReference>
<evidence type="ECO:0000313" key="5">
    <source>
        <dbReference type="Proteomes" id="UP000432715"/>
    </source>
</evidence>
<dbReference type="OrthoDB" id="12905at2"/>
<accession>A0A6I0FC18</accession>
<evidence type="ECO:0000259" key="2">
    <source>
        <dbReference type="PROSITE" id="PS50887"/>
    </source>
</evidence>
<feature type="domain" description="CBS" evidence="3">
    <location>
        <begin position="68"/>
        <end position="124"/>
    </location>
</feature>
<organism evidence="4 5">
    <name type="scientific">Alkaliphilus pronyensis</name>
    <dbReference type="NCBI Taxonomy" id="1482732"/>
    <lineage>
        <taxon>Bacteria</taxon>
        <taxon>Bacillati</taxon>
        <taxon>Bacillota</taxon>
        <taxon>Clostridia</taxon>
        <taxon>Peptostreptococcales</taxon>
        <taxon>Natronincolaceae</taxon>
        <taxon>Alkaliphilus</taxon>
    </lineage>
</organism>
<dbReference type="InterPro" id="IPR046342">
    <property type="entry name" value="CBS_dom_sf"/>
</dbReference>
<dbReference type="InterPro" id="IPR029787">
    <property type="entry name" value="Nucleotide_cyclase"/>
</dbReference>
<dbReference type="GO" id="GO:0052621">
    <property type="term" value="F:diguanylate cyclase activity"/>
    <property type="evidence" value="ECO:0007669"/>
    <property type="project" value="TreeGrafter"/>
</dbReference>
<evidence type="ECO:0000256" key="1">
    <source>
        <dbReference type="PROSITE-ProRule" id="PRU00703"/>
    </source>
</evidence>
<proteinExistence type="predicted"/>
<dbReference type="Pfam" id="PF00990">
    <property type="entry name" value="GGDEF"/>
    <property type="match status" value="1"/>
</dbReference>
<dbReference type="PROSITE" id="PS51371">
    <property type="entry name" value="CBS"/>
    <property type="match status" value="1"/>
</dbReference>
<keyword evidence="5" id="KW-1185">Reference proteome</keyword>
<dbReference type="Gene3D" id="3.10.580.10">
    <property type="entry name" value="CBS-domain"/>
    <property type="match status" value="1"/>
</dbReference>
<evidence type="ECO:0000259" key="3">
    <source>
        <dbReference type="PROSITE" id="PS51371"/>
    </source>
</evidence>
<dbReference type="PANTHER" id="PTHR45138">
    <property type="entry name" value="REGULATORY COMPONENTS OF SENSORY TRANSDUCTION SYSTEM"/>
    <property type="match status" value="1"/>
</dbReference>
<dbReference type="CDD" id="cd01949">
    <property type="entry name" value="GGDEF"/>
    <property type="match status" value="1"/>
</dbReference>
<dbReference type="SUPFAM" id="SSF54631">
    <property type="entry name" value="CBS-domain pair"/>
    <property type="match status" value="1"/>
</dbReference>
<name>A0A6I0FC18_9FIRM</name>
<comment type="caution">
    <text evidence="4">The sequence shown here is derived from an EMBL/GenBank/DDBJ whole genome shotgun (WGS) entry which is preliminary data.</text>
</comment>
<dbReference type="Proteomes" id="UP000432715">
    <property type="component" value="Unassembled WGS sequence"/>
</dbReference>
<sequence>MRKVSDIMNTSFCTVDIMDSIHKIKSIYCQKKKEHFVFPVKCSDKIVGIITAYELICCDPNSLVADAMKRHSITISPNESLWRAREIFNQHKEEEYIIIASSNVVLGVLTKTTLITETSKYTDLLTGLYRADYIYYKASKLMEAGNEITVVFLDVNDFGKVDKDYGHIHGDIILKEISQLIGEILPSDTYLCRFAGDEFLFVSSRTKEETIKITNNLLKKVAEHTFHNNIKITLSAGISGGDRKRKRDYDVITTISDLINLASLASTKAKKGSSSIYTLDSDSIA</sequence>
<dbReference type="PROSITE" id="PS50887">
    <property type="entry name" value="GGDEF"/>
    <property type="match status" value="1"/>
</dbReference>
<dbReference type="InterPro" id="IPR000160">
    <property type="entry name" value="GGDEF_dom"/>
</dbReference>
<dbReference type="SMART" id="SM00267">
    <property type="entry name" value="GGDEF"/>
    <property type="match status" value="1"/>
</dbReference>
<evidence type="ECO:0000313" key="4">
    <source>
        <dbReference type="EMBL" id="KAB3530336.1"/>
    </source>
</evidence>
<protein>
    <submittedName>
        <fullName evidence="4">Diguanylate cyclase</fullName>
    </submittedName>
</protein>
<dbReference type="AlphaFoldDB" id="A0A6I0FC18"/>
<gene>
    <name evidence="4" type="ORF">F8154_13950</name>
</gene>
<dbReference type="EMBL" id="WBZC01000068">
    <property type="protein sequence ID" value="KAB3530336.1"/>
    <property type="molecule type" value="Genomic_DNA"/>
</dbReference>
<dbReference type="SUPFAM" id="SSF55073">
    <property type="entry name" value="Nucleotide cyclase"/>
    <property type="match status" value="1"/>
</dbReference>
<dbReference type="Pfam" id="PF00571">
    <property type="entry name" value="CBS"/>
    <property type="match status" value="1"/>
</dbReference>
<feature type="domain" description="GGDEF" evidence="2">
    <location>
        <begin position="146"/>
        <end position="281"/>
    </location>
</feature>
<dbReference type="Gene3D" id="3.30.70.270">
    <property type="match status" value="1"/>
</dbReference>
<reference evidence="4 5" key="1">
    <citation type="submission" date="2019-10" db="EMBL/GenBank/DDBJ databases">
        <title>Alkaliphilus serpentinus sp. nov. and Alkaliphilus pronyensis sp. nov., two novel anaerobic alkaliphilic species isolated from the serpentinized-hosted hydrothermal field of the Prony Bay (New Caledonia).</title>
        <authorList>
            <person name="Postec A."/>
        </authorList>
    </citation>
    <scope>NUCLEOTIDE SEQUENCE [LARGE SCALE GENOMIC DNA]</scope>
    <source>
        <strain evidence="4 5">LacV</strain>
    </source>
</reference>
<dbReference type="InterPro" id="IPR000644">
    <property type="entry name" value="CBS_dom"/>
</dbReference>
<dbReference type="RefSeq" id="WP_151862232.1">
    <property type="nucleotide sequence ID" value="NZ_WBZC01000068.1"/>
</dbReference>
<dbReference type="InterPro" id="IPR043128">
    <property type="entry name" value="Rev_trsase/Diguanyl_cyclase"/>
</dbReference>
<dbReference type="NCBIfam" id="TIGR00254">
    <property type="entry name" value="GGDEF"/>
    <property type="match status" value="1"/>
</dbReference>
<dbReference type="PANTHER" id="PTHR45138:SF9">
    <property type="entry name" value="DIGUANYLATE CYCLASE DGCM-RELATED"/>
    <property type="match status" value="1"/>
</dbReference>